<proteinExistence type="inferred from homology"/>
<dbReference type="EMBL" id="WIGM01000629">
    <property type="protein sequence ID" value="KAF6818684.1"/>
    <property type="molecule type" value="Genomic_DNA"/>
</dbReference>
<evidence type="ECO:0000313" key="5">
    <source>
        <dbReference type="Proteomes" id="UP000639643"/>
    </source>
</evidence>
<dbReference type="GO" id="GO:0016616">
    <property type="term" value="F:oxidoreductase activity, acting on the CH-OH group of donors, NAD or NADP as acceptor"/>
    <property type="evidence" value="ECO:0007669"/>
    <property type="project" value="TreeGrafter"/>
</dbReference>
<keyword evidence="5" id="KW-1185">Reference proteome</keyword>
<evidence type="ECO:0000256" key="2">
    <source>
        <dbReference type="ARBA" id="ARBA00023445"/>
    </source>
</evidence>
<organism evidence="4 5">
    <name type="scientific">Colletotrichum musicola</name>
    <dbReference type="NCBI Taxonomy" id="2175873"/>
    <lineage>
        <taxon>Eukaryota</taxon>
        <taxon>Fungi</taxon>
        <taxon>Dikarya</taxon>
        <taxon>Ascomycota</taxon>
        <taxon>Pezizomycotina</taxon>
        <taxon>Sordariomycetes</taxon>
        <taxon>Hypocreomycetidae</taxon>
        <taxon>Glomerellales</taxon>
        <taxon>Glomerellaceae</taxon>
        <taxon>Colletotrichum</taxon>
        <taxon>Colletotrichum orchidearum species complex</taxon>
    </lineage>
</organism>
<dbReference type="OrthoDB" id="2735536at2759"/>
<dbReference type="AlphaFoldDB" id="A0A8H6JST0"/>
<dbReference type="InterPro" id="IPR001509">
    <property type="entry name" value="Epimerase_deHydtase"/>
</dbReference>
<dbReference type="PANTHER" id="PTHR10366:SF562">
    <property type="entry name" value="ALDEHYDE REDUCTASE II (AFU_ORTHOLOGUE AFUA_1G11360)"/>
    <property type="match status" value="1"/>
</dbReference>
<accession>A0A8H6JST0</accession>
<keyword evidence="1" id="KW-0560">Oxidoreductase</keyword>
<comment type="similarity">
    <text evidence="2">Belongs to the NAD(P)-dependent epimerase/dehydratase family. Dihydroflavonol-4-reductase subfamily.</text>
</comment>
<dbReference type="SUPFAM" id="SSF51735">
    <property type="entry name" value="NAD(P)-binding Rossmann-fold domains"/>
    <property type="match status" value="1"/>
</dbReference>
<dbReference type="InterPro" id="IPR036291">
    <property type="entry name" value="NAD(P)-bd_dom_sf"/>
</dbReference>
<evidence type="ECO:0000259" key="3">
    <source>
        <dbReference type="Pfam" id="PF01370"/>
    </source>
</evidence>
<dbReference type="InterPro" id="IPR050425">
    <property type="entry name" value="NAD(P)_dehydrat-like"/>
</dbReference>
<feature type="domain" description="NAD-dependent epimerase/dehydratase" evidence="3">
    <location>
        <begin position="15"/>
        <end position="193"/>
    </location>
</feature>
<dbReference type="PANTHER" id="PTHR10366">
    <property type="entry name" value="NAD DEPENDENT EPIMERASE/DEHYDRATASE"/>
    <property type="match status" value="1"/>
</dbReference>
<dbReference type="Pfam" id="PF01370">
    <property type="entry name" value="Epimerase"/>
    <property type="match status" value="1"/>
</dbReference>
<dbReference type="Gene3D" id="3.40.50.720">
    <property type="entry name" value="NAD(P)-binding Rossmann-like Domain"/>
    <property type="match status" value="1"/>
</dbReference>
<reference evidence="4" key="1">
    <citation type="journal article" date="2020" name="Phytopathology">
        <title>Genome Sequence Resources of Colletotrichum truncatum, C. plurivorum, C. musicola, and C. sojae: Four Species Pathogenic to Soybean (Glycine max).</title>
        <authorList>
            <person name="Rogerio F."/>
            <person name="Boufleur T.R."/>
            <person name="Ciampi-Guillardi M."/>
            <person name="Sukno S.A."/>
            <person name="Thon M.R."/>
            <person name="Massola Junior N.S."/>
            <person name="Baroncelli R."/>
        </authorList>
    </citation>
    <scope>NUCLEOTIDE SEQUENCE</scope>
    <source>
        <strain evidence="4">LFN0074</strain>
    </source>
</reference>
<protein>
    <submittedName>
        <fullName evidence="4">NAD dependent epimerase/dehydratase</fullName>
    </submittedName>
</protein>
<gene>
    <name evidence="4" type="ORF">CMUS01_11865</name>
</gene>
<dbReference type="Proteomes" id="UP000639643">
    <property type="component" value="Unassembled WGS sequence"/>
</dbReference>
<evidence type="ECO:0000313" key="4">
    <source>
        <dbReference type="EMBL" id="KAF6818684.1"/>
    </source>
</evidence>
<evidence type="ECO:0000256" key="1">
    <source>
        <dbReference type="ARBA" id="ARBA00023002"/>
    </source>
</evidence>
<sequence>MAPIENPAIPEGSVVVVTGANGYIASQIADQFIQAGYVVRGTVRNPKKSAWLVPHFEKVYGKGKFELHIVPDMQADGAYDEAIKGAAAFVHTATVIDFNGDPADVIGGAVKCGMVAIEAAYKEPNMKRFVLTSSASTLMPHKKGQTVDESTFSADAKEIAWSKPPFGLGHGGAIYGASKMEQEQSVWRYYKENAARRPDIVVNTTLIRRIPRRALGADVSLLPVVPDFNFGRSLDPANTASSFGMIVDLFEGKILGELWHLPRKCTPATLKDRTRVTKSAAILPDVKGERLFAFAFPMNWDMILEILRKQNPGRKFADNFHAEEYPVTVTPIARAESLLRRVGRPGWISMEESIAGNTQHLKGTTNGHTNGVVNGA</sequence>
<name>A0A8H6JST0_9PEZI</name>
<comment type="caution">
    <text evidence="4">The sequence shown here is derived from an EMBL/GenBank/DDBJ whole genome shotgun (WGS) entry which is preliminary data.</text>
</comment>